<dbReference type="Proteomes" id="UP000266693">
    <property type="component" value="Unassembled WGS sequence"/>
</dbReference>
<dbReference type="AlphaFoldDB" id="A0A396RLL7"/>
<keyword evidence="4" id="KW-1185">Reference proteome</keyword>
<comment type="caution">
    <text evidence="3">The sequence shown here is derived from an EMBL/GenBank/DDBJ whole genome shotgun (WGS) entry which is preliminary data.</text>
</comment>
<evidence type="ECO:0000313" key="4">
    <source>
        <dbReference type="Proteomes" id="UP000266693"/>
    </source>
</evidence>
<keyword evidence="2" id="KW-1133">Transmembrane helix</keyword>
<sequence length="98" mass="10225">MSEERITERTDGVTTERVTERGEPTHTTTVVERRGGGGGMLIGLAVLIAVLVGAYFLFMQGQNDAAETKAITEAAQSVGDSAEKAGDAVVDAVDGENK</sequence>
<dbReference type="EMBL" id="QWLV01000009">
    <property type="protein sequence ID" value="RHW16486.1"/>
    <property type="molecule type" value="Genomic_DNA"/>
</dbReference>
<name>A0A396RLL7_9SPHN</name>
<dbReference type="RefSeq" id="WP_118865091.1">
    <property type="nucleotide sequence ID" value="NZ_QWLV01000009.1"/>
</dbReference>
<keyword evidence="2" id="KW-0812">Transmembrane</keyword>
<gene>
    <name evidence="3" type="ORF">D1610_15425</name>
</gene>
<feature type="region of interest" description="Disordered" evidence="1">
    <location>
        <begin position="1"/>
        <end position="32"/>
    </location>
</feature>
<evidence type="ECO:0000256" key="2">
    <source>
        <dbReference type="SAM" id="Phobius"/>
    </source>
</evidence>
<proteinExistence type="predicted"/>
<dbReference type="OrthoDB" id="7585653at2"/>
<feature type="compositionally biased region" description="Basic and acidic residues" evidence="1">
    <location>
        <begin position="1"/>
        <end position="11"/>
    </location>
</feature>
<feature type="transmembrane region" description="Helical" evidence="2">
    <location>
        <begin position="38"/>
        <end position="58"/>
    </location>
</feature>
<reference evidence="3 4" key="1">
    <citation type="submission" date="2018-08" db="EMBL/GenBank/DDBJ databases">
        <title>The multiple taxonomic identification of Sphingomonas gilva.</title>
        <authorList>
            <person name="Zhu D."/>
            <person name="Zheng S."/>
        </authorList>
    </citation>
    <scope>NUCLEOTIDE SEQUENCE [LARGE SCALE GENOMIC DNA]</scope>
    <source>
        <strain evidence="3 4">ZDH117</strain>
    </source>
</reference>
<protein>
    <submittedName>
        <fullName evidence="3">Uncharacterized protein</fullName>
    </submittedName>
</protein>
<keyword evidence="2" id="KW-0472">Membrane</keyword>
<organism evidence="3 4">
    <name type="scientific">Sphingomonas gilva</name>
    <dbReference type="NCBI Taxonomy" id="2305907"/>
    <lineage>
        <taxon>Bacteria</taxon>
        <taxon>Pseudomonadati</taxon>
        <taxon>Pseudomonadota</taxon>
        <taxon>Alphaproteobacteria</taxon>
        <taxon>Sphingomonadales</taxon>
        <taxon>Sphingomonadaceae</taxon>
        <taxon>Sphingomonas</taxon>
    </lineage>
</organism>
<evidence type="ECO:0000256" key="1">
    <source>
        <dbReference type="SAM" id="MobiDB-lite"/>
    </source>
</evidence>
<evidence type="ECO:0000313" key="3">
    <source>
        <dbReference type="EMBL" id="RHW16486.1"/>
    </source>
</evidence>
<accession>A0A396RLL7</accession>